<accession>A0A369JS45</accession>
<feature type="region of interest" description="Disordered" evidence="5">
    <location>
        <begin position="324"/>
        <end position="385"/>
    </location>
</feature>
<dbReference type="FunCoup" id="A0A369JS45">
    <property type="interactions" value="476"/>
</dbReference>
<dbReference type="EMBL" id="LUEZ02000041">
    <property type="protein sequence ID" value="RDB25099.1"/>
    <property type="molecule type" value="Genomic_DNA"/>
</dbReference>
<dbReference type="InterPro" id="IPR012948">
    <property type="entry name" value="AARP2CN"/>
</dbReference>
<dbReference type="GO" id="GO:0000462">
    <property type="term" value="P:maturation of SSU-rRNA from tricistronic rRNA transcript (SSU-rRNA, 5.8S rRNA, LSU-rRNA)"/>
    <property type="evidence" value="ECO:0007669"/>
    <property type="project" value="TreeGrafter"/>
</dbReference>
<dbReference type="InterPro" id="IPR007034">
    <property type="entry name" value="BMS1_TSR1_C"/>
</dbReference>
<proteinExistence type="inferred from homology"/>
<feature type="compositionally biased region" description="Polar residues" evidence="5">
    <location>
        <begin position="44"/>
        <end position="54"/>
    </location>
</feature>
<dbReference type="AlphaFoldDB" id="A0A369JS45"/>
<dbReference type="SMART" id="SM00785">
    <property type="entry name" value="AARP2CN"/>
    <property type="match status" value="1"/>
</dbReference>
<evidence type="ECO:0000256" key="4">
    <source>
        <dbReference type="ARBA" id="ARBA00038288"/>
    </source>
</evidence>
<dbReference type="GO" id="GO:0034511">
    <property type="term" value="F:U3 snoRNA binding"/>
    <property type="evidence" value="ECO:0007669"/>
    <property type="project" value="TreeGrafter"/>
</dbReference>
<evidence type="ECO:0000256" key="1">
    <source>
        <dbReference type="ARBA" id="ARBA00004604"/>
    </source>
</evidence>
<name>A0A369JS45_HYPMA</name>
<comment type="subcellular location">
    <subcellularLocation>
        <location evidence="1">Nucleus</location>
        <location evidence="1">Nucleolus</location>
    </subcellularLocation>
</comment>
<protein>
    <submittedName>
        <fullName evidence="7">Ribosome biogenesis protein tsr1</fullName>
    </submittedName>
</protein>
<dbReference type="GO" id="GO:0003924">
    <property type="term" value="F:GTPase activity"/>
    <property type="evidence" value="ECO:0007669"/>
    <property type="project" value="TreeGrafter"/>
</dbReference>
<reference evidence="7" key="1">
    <citation type="submission" date="2018-04" db="EMBL/GenBank/DDBJ databases">
        <title>Whole genome sequencing of Hypsizygus marmoreus.</title>
        <authorList>
            <person name="Choi I.-G."/>
            <person name="Min B."/>
            <person name="Kim J.-G."/>
            <person name="Kim S."/>
            <person name="Oh Y.-L."/>
            <person name="Kong W.-S."/>
            <person name="Park H."/>
            <person name="Jeong J."/>
            <person name="Song E.-S."/>
        </authorList>
    </citation>
    <scope>NUCLEOTIDE SEQUENCE [LARGE SCALE GENOMIC DNA]</scope>
    <source>
        <strain evidence="7">51987-8</strain>
    </source>
</reference>
<dbReference type="SMART" id="SM01362">
    <property type="entry name" value="DUF663"/>
    <property type="match status" value="1"/>
</dbReference>
<feature type="region of interest" description="Disordered" evidence="5">
    <location>
        <begin position="418"/>
        <end position="440"/>
    </location>
</feature>
<comment type="caution">
    <text evidence="7">The sequence shown here is derived from an EMBL/GenBank/DDBJ whole genome shotgun (WGS) entry which is preliminary data.</text>
</comment>
<feature type="compositionally biased region" description="Basic residues" evidence="5">
    <location>
        <begin position="55"/>
        <end position="69"/>
    </location>
</feature>
<evidence type="ECO:0000256" key="5">
    <source>
        <dbReference type="SAM" id="MobiDB-lite"/>
    </source>
</evidence>
<gene>
    <name evidence="7" type="primary">tsr1</name>
    <name evidence="7" type="ORF">Hypma_007507</name>
</gene>
<dbReference type="STRING" id="39966.A0A369JS45"/>
<dbReference type="GO" id="GO:0005525">
    <property type="term" value="F:GTP binding"/>
    <property type="evidence" value="ECO:0007669"/>
    <property type="project" value="TreeGrafter"/>
</dbReference>
<dbReference type="GO" id="GO:0000479">
    <property type="term" value="P:endonucleolytic cleavage of tricistronic rRNA transcript (SSU-rRNA, 5.8S rRNA, LSU-rRNA)"/>
    <property type="evidence" value="ECO:0007669"/>
    <property type="project" value="TreeGrafter"/>
</dbReference>
<dbReference type="Proteomes" id="UP000076154">
    <property type="component" value="Unassembled WGS sequence"/>
</dbReference>
<evidence type="ECO:0000313" key="7">
    <source>
        <dbReference type="EMBL" id="RDB25099.1"/>
    </source>
</evidence>
<feature type="domain" description="Bms1-type G" evidence="6">
    <location>
        <begin position="85"/>
        <end position="245"/>
    </location>
</feature>
<organism evidence="7 8">
    <name type="scientific">Hypsizygus marmoreus</name>
    <name type="common">White beech mushroom</name>
    <name type="synonym">Agaricus marmoreus</name>
    <dbReference type="NCBI Taxonomy" id="39966"/>
    <lineage>
        <taxon>Eukaryota</taxon>
        <taxon>Fungi</taxon>
        <taxon>Dikarya</taxon>
        <taxon>Basidiomycota</taxon>
        <taxon>Agaricomycotina</taxon>
        <taxon>Agaricomycetes</taxon>
        <taxon>Agaricomycetidae</taxon>
        <taxon>Agaricales</taxon>
        <taxon>Tricholomatineae</taxon>
        <taxon>Lyophyllaceae</taxon>
        <taxon>Hypsizygus</taxon>
    </lineage>
</organism>
<dbReference type="Pfam" id="PF08142">
    <property type="entry name" value="AARP2CN"/>
    <property type="match status" value="1"/>
</dbReference>
<evidence type="ECO:0000313" key="8">
    <source>
        <dbReference type="Proteomes" id="UP000076154"/>
    </source>
</evidence>
<sequence length="812" mass="90996">MVEAQHHHRPTLKQSNKAFKSKHATKASLKDAAKGRVPRASLKASPTSSVAQSRLNRRNNAKQAQTKKRSALVSATRVFNGVDGAPRIVAIIPLSDDINTRSIVVSLAESLGVDAGECPETGLWRMRAERFKTSLQFINVPYRSFYAALDACKVADYVVFALSTTVEVDTWGDTLLRTLQAQGLAEVVTVTASNASLDPKVRSGILKSLLSFIQYFVPSQTRVFDLHASSDRLNALRALAEGKPADVRWREGRSWVLGESSEWEDGMLKVTGIVRGASLSANRLMHLPNFGDFQISKILSAPLPRPAKSGQAVSMEVEATLLAEPDAEEADSLVSSNDPDDMANEQTWPTEEEMSGHQLEQQHQPELPDAQNGTTPKTVKRIPKGMSAYQASWIIDESEDEDDEANDDDKEDMDGIAEEDEEEMQDMPMEEDTEMDTDSRREVTFQDLDAEEEEEQLMSWRNRKREEETDLSFPDEIDTPKDVPARARFQRYRGMRSFRTSPWDPFENLPRDYARIFQFEDFKRTERGVRRRAEQELGVVEPGVRVTLYLKDVPPEAAGTGPVVLFALLQHEHKVSVLNFTVQRNTEYDGSVRSKDPLILCVGPRRLQVNPIYSQHTRGGGKGANNVHKFERFLRPGVTSVATTYGPVVFGKQPCVFLRETSDTQAPELVAMGTLLSPDTTRVVAKRIILTGHPFKVHKKTATVRYMFFDPGMTQPCSLFSSFPLVANSCIHPTEDVQYFKPIQLYTKHGRTGHIRESLGTHGYLKAHFDGPINQMDTVCMSLYKRVFPKWAQLWTDTRTAGPMSAGDAMEE</sequence>
<comment type="similarity">
    <text evidence="4">Belongs to the TRAFAC class translation factor GTPase superfamily. Bms1-like GTPase family. TSR1 subfamily.</text>
</comment>
<evidence type="ECO:0000256" key="2">
    <source>
        <dbReference type="ARBA" id="ARBA00022517"/>
    </source>
</evidence>
<evidence type="ECO:0000259" key="6">
    <source>
        <dbReference type="PROSITE" id="PS51714"/>
    </source>
</evidence>
<dbReference type="PROSITE" id="PS51714">
    <property type="entry name" value="G_BMS1"/>
    <property type="match status" value="1"/>
</dbReference>
<dbReference type="InParanoid" id="A0A369JS45"/>
<dbReference type="Pfam" id="PF04950">
    <property type="entry name" value="RIBIOP_C"/>
    <property type="match status" value="2"/>
</dbReference>
<keyword evidence="2" id="KW-0690">Ribosome biogenesis</keyword>
<dbReference type="PANTHER" id="PTHR12858:SF1">
    <property type="entry name" value="PRE-RRNA-PROCESSING PROTEIN TSR1 HOMOLOG"/>
    <property type="match status" value="1"/>
</dbReference>
<dbReference type="InterPro" id="IPR030387">
    <property type="entry name" value="G_Bms1/Tsr1_dom"/>
</dbReference>
<keyword evidence="3" id="KW-0539">Nucleus</keyword>
<dbReference type="InterPro" id="IPR039761">
    <property type="entry name" value="Bms1/Tsr1"/>
</dbReference>
<dbReference type="OrthoDB" id="119302at2759"/>
<dbReference type="GO" id="GO:0030688">
    <property type="term" value="C:preribosome, small subunit precursor"/>
    <property type="evidence" value="ECO:0007669"/>
    <property type="project" value="TreeGrafter"/>
</dbReference>
<feature type="region of interest" description="Disordered" evidence="5">
    <location>
        <begin position="1"/>
        <end position="69"/>
    </location>
</feature>
<dbReference type="PANTHER" id="PTHR12858">
    <property type="entry name" value="RIBOSOME BIOGENESIS PROTEIN"/>
    <property type="match status" value="1"/>
</dbReference>
<dbReference type="Pfam" id="PF22298">
    <property type="entry name" value="Tsr1_G-like"/>
    <property type="match status" value="1"/>
</dbReference>
<feature type="compositionally biased region" description="Basic residues" evidence="5">
    <location>
        <begin position="1"/>
        <end position="11"/>
    </location>
</feature>
<keyword evidence="8" id="KW-1185">Reference proteome</keyword>
<evidence type="ECO:0000256" key="3">
    <source>
        <dbReference type="ARBA" id="ARBA00023242"/>
    </source>
</evidence>
<feature type="compositionally biased region" description="Acidic residues" evidence="5">
    <location>
        <begin position="418"/>
        <end position="436"/>
    </location>
</feature>
<dbReference type="GO" id="GO:0005730">
    <property type="term" value="C:nucleolus"/>
    <property type="evidence" value="ECO:0007669"/>
    <property type="project" value="UniProtKB-SubCell"/>
</dbReference>